<sequence>MRQEYKKGGVSKRGGLVRNSTEIDYCPLDTLEGGCVAGETLLTQNTRPGSEEKDTLLLSAQRVEGRRSPASALRVHFESPTSSGTLGSDTEDHIAPAFNETVL</sequence>
<dbReference type="AlphaFoldDB" id="A0A8J5JNR6"/>
<accession>A0A8J5JNR6</accession>
<gene>
    <name evidence="2" type="ORF">Hamer_G006349</name>
</gene>
<comment type="caution">
    <text evidence="2">The sequence shown here is derived from an EMBL/GenBank/DDBJ whole genome shotgun (WGS) entry which is preliminary data.</text>
</comment>
<feature type="region of interest" description="Disordered" evidence="1">
    <location>
        <begin position="63"/>
        <end position="103"/>
    </location>
</feature>
<keyword evidence="3" id="KW-1185">Reference proteome</keyword>
<feature type="compositionally biased region" description="Polar residues" evidence="1">
    <location>
        <begin position="79"/>
        <end position="88"/>
    </location>
</feature>
<evidence type="ECO:0000313" key="2">
    <source>
        <dbReference type="EMBL" id="KAG7158965.1"/>
    </source>
</evidence>
<dbReference type="EMBL" id="JAHLQT010034244">
    <property type="protein sequence ID" value="KAG7158965.1"/>
    <property type="molecule type" value="Genomic_DNA"/>
</dbReference>
<organism evidence="2 3">
    <name type="scientific">Homarus americanus</name>
    <name type="common">American lobster</name>
    <dbReference type="NCBI Taxonomy" id="6706"/>
    <lineage>
        <taxon>Eukaryota</taxon>
        <taxon>Metazoa</taxon>
        <taxon>Ecdysozoa</taxon>
        <taxon>Arthropoda</taxon>
        <taxon>Crustacea</taxon>
        <taxon>Multicrustacea</taxon>
        <taxon>Malacostraca</taxon>
        <taxon>Eumalacostraca</taxon>
        <taxon>Eucarida</taxon>
        <taxon>Decapoda</taxon>
        <taxon>Pleocyemata</taxon>
        <taxon>Astacidea</taxon>
        <taxon>Nephropoidea</taxon>
        <taxon>Nephropidae</taxon>
        <taxon>Homarus</taxon>
    </lineage>
</organism>
<name>A0A8J5JNR6_HOMAM</name>
<protein>
    <submittedName>
        <fullName evidence="2">Uncharacterized protein</fullName>
    </submittedName>
</protein>
<evidence type="ECO:0000313" key="3">
    <source>
        <dbReference type="Proteomes" id="UP000747542"/>
    </source>
</evidence>
<proteinExistence type="predicted"/>
<evidence type="ECO:0000256" key="1">
    <source>
        <dbReference type="SAM" id="MobiDB-lite"/>
    </source>
</evidence>
<reference evidence="2" key="1">
    <citation type="journal article" date="2021" name="Sci. Adv.">
        <title>The American lobster genome reveals insights on longevity, neural, and immune adaptations.</title>
        <authorList>
            <person name="Polinski J.M."/>
            <person name="Zimin A.V."/>
            <person name="Clark K.F."/>
            <person name="Kohn A.B."/>
            <person name="Sadowski N."/>
            <person name="Timp W."/>
            <person name="Ptitsyn A."/>
            <person name="Khanna P."/>
            <person name="Romanova D.Y."/>
            <person name="Williams P."/>
            <person name="Greenwood S.J."/>
            <person name="Moroz L.L."/>
            <person name="Walt D.R."/>
            <person name="Bodnar A.G."/>
        </authorList>
    </citation>
    <scope>NUCLEOTIDE SEQUENCE</scope>
    <source>
        <strain evidence="2">GMGI-L3</strain>
    </source>
</reference>
<dbReference type="Proteomes" id="UP000747542">
    <property type="component" value="Unassembled WGS sequence"/>
</dbReference>